<dbReference type="SUPFAM" id="SSF52047">
    <property type="entry name" value="RNI-like"/>
    <property type="match status" value="1"/>
</dbReference>
<name>A0A2Z6M014_TRISU</name>
<evidence type="ECO:0000313" key="3">
    <source>
        <dbReference type="Proteomes" id="UP000242715"/>
    </source>
</evidence>
<dbReference type="Gene3D" id="3.80.10.10">
    <property type="entry name" value="Ribonuclease Inhibitor"/>
    <property type="match status" value="1"/>
</dbReference>
<dbReference type="Pfam" id="PF25019">
    <property type="entry name" value="LRR_R13L1-DRL21"/>
    <property type="match status" value="1"/>
</dbReference>
<dbReference type="Proteomes" id="UP000242715">
    <property type="component" value="Unassembled WGS sequence"/>
</dbReference>
<dbReference type="InterPro" id="IPR056789">
    <property type="entry name" value="LRR_R13L1-DRL21"/>
</dbReference>
<proteinExistence type="predicted"/>
<evidence type="ECO:0000259" key="1">
    <source>
        <dbReference type="Pfam" id="PF25019"/>
    </source>
</evidence>
<reference evidence="3" key="1">
    <citation type="journal article" date="2017" name="Front. Plant Sci.">
        <title>Climate Clever Clovers: New Paradigm to Reduce the Environmental Footprint of Ruminants by Breeding Low Methanogenic Forages Utilizing Haplotype Variation.</title>
        <authorList>
            <person name="Kaur P."/>
            <person name="Appels R."/>
            <person name="Bayer P.E."/>
            <person name="Keeble-Gagnere G."/>
            <person name="Wang J."/>
            <person name="Hirakawa H."/>
            <person name="Shirasawa K."/>
            <person name="Vercoe P."/>
            <person name="Stefanova K."/>
            <person name="Durmic Z."/>
            <person name="Nichols P."/>
            <person name="Revell C."/>
            <person name="Isobe S.N."/>
            <person name="Edwards D."/>
            <person name="Erskine W."/>
        </authorList>
    </citation>
    <scope>NUCLEOTIDE SEQUENCE [LARGE SCALE GENOMIC DNA]</scope>
    <source>
        <strain evidence="3">cv. Daliak</strain>
    </source>
</reference>
<dbReference type="PANTHER" id="PTHR47186:SF13">
    <property type="entry name" value="DISEASE RESISTANCE PROTEIN RGA3"/>
    <property type="match status" value="1"/>
</dbReference>
<accession>A0A2Z6M014</accession>
<keyword evidence="3" id="KW-1185">Reference proteome</keyword>
<protein>
    <recommendedName>
        <fullName evidence="1">R13L1/DRL21-like LRR repeat region domain-containing protein</fullName>
    </recommendedName>
</protein>
<dbReference type="OrthoDB" id="773208at2759"/>
<evidence type="ECO:0000313" key="2">
    <source>
        <dbReference type="EMBL" id="GAU25774.1"/>
    </source>
</evidence>
<dbReference type="EMBL" id="DF973321">
    <property type="protein sequence ID" value="GAU25774.1"/>
    <property type="molecule type" value="Genomic_DNA"/>
</dbReference>
<dbReference type="PANTHER" id="PTHR47186">
    <property type="entry name" value="LEUCINE-RICH REPEAT-CONTAINING PROTEIN 57"/>
    <property type="match status" value="1"/>
</dbReference>
<gene>
    <name evidence="2" type="ORF">TSUD_222310</name>
</gene>
<dbReference type="InterPro" id="IPR032675">
    <property type="entry name" value="LRR_dom_sf"/>
</dbReference>
<sequence>MGERVKEGTLHASFDFGLDLSCGIPDSMFDKAKKLRTILLPYKNINNPRLPHEVKMTTSTCDKIFTTFKSLRVLDLHDLGIKIVPNSIEEMKYLSKKHVVTGGLRELTVLNNLKGNLEILHLEQVKFSPSIEMDKDEFLKNKERLQQLTLRWDRDDDDDEERTVSSSVDVENEEKLLECLQPHQNLKVLFVVGYNGITLSNWLHSLHCLVKFTFSDSPKCEFLPPMEHLANLKVLHLRRLNSLEFIAENSATPDSATPEFFKS</sequence>
<dbReference type="AlphaFoldDB" id="A0A2Z6M014"/>
<organism evidence="2 3">
    <name type="scientific">Trifolium subterraneum</name>
    <name type="common">Subterranean clover</name>
    <dbReference type="NCBI Taxonomy" id="3900"/>
    <lineage>
        <taxon>Eukaryota</taxon>
        <taxon>Viridiplantae</taxon>
        <taxon>Streptophyta</taxon>
        <taxon>Embryophyta</taxon>
        <taxon>Tracheophyta</taxon>
        <taxon>Spermatophyta</taxon>
        <taxon>Magnoliopsida</taxon>
        <taxon>eudicotyledons</taxon>
        <taxon>Gunneridae</taxon>
        <taxon>Pentapetalae</taxon>
        <taxon>rosids</taxon>
        <taxon>fabids</taxon>
        <taxon>Fabales</taxon>
        <taxon>Fabaceae</taxon>
        <taxon>Papilionoideae</taxon>
        <taxon>50 kb inversion clade</taxon>
        <taxon>NPAAA clade</taxon>
        <taxon>Hologalegina</taxon>
        <taxon>IRL clade</taxon>
        <taxon>Trifolieae</taxon>
        <taxon>Trifolium</taxon>
    </lineage>
</organism>
<feature type="domain" description="R13L1/DRL21-like LRR repeat region" evidence="1">
    <location>
        <begin position="104"/>
        <end position="239"/>
    </location>
</feature>